<organism evidence="1 2">
    <name type="scientific">Pseudobutyrivibrio xylanivorans</name>
    <dbReference type="NCBI Taxonomy" id="185007"/>
    <lineage>
        <taxon>Bacteria</taxon>
        <taxon>Bacillati</taxon>
        <taxon>Bacillota</taxon>
        <taxon>Clostridia</taxon>
        <taxon>Lachnospirales</taxon>
        <taxon>Lachnospiraceae</taxon>
        <taxon>Pseudobutyrivibrio</taxon>
    </lineage>
</organism>
<evidence type="ECO:0000313" key="1">
    <source>
        <dbReference type="EMBL" id="QFJ53869.1"/>
    </source>
</evidence>
<dbReference type="AlphaFoldDB" id="A0A5P6VQA6"/>
<evidence type="ECO:0000313" key="2">
    <source>
        <dbReference type="Proteomes" id="UP000327030"/>
    </source>
</evidence>
<reference evidence="2" key="1">
    <citation type="submission" date="2019-08" db="EMBL/GenBank/DDBJ databases">
        <title>Complete Genome Sequence of the Polysaccharide-Degrading Rumen Bacterium Pseudobutyrivibrio xylanivorans MA3014.</title>
        <authorList>
            <person name="Palevich N."/>
            <person name="Maclean P.H."/>
            <person name="Kelly W.J."/>
            <person name="Leahy S.C."/>
            <person name="Rakonjac J."/>
            <person name="Attwood G.T."/>
        </authorList>
    </citation>
    <scope>NUCLEOTIDE SEQUENCE [LARGE SCALE GENOMIC DNA]</scope>
    <source>
        <strain evidence="2">MA3014</strain>
    </source>
</reference>
<gene>
    <name evidence="1" type="ORF">FXF36_02785</name>
</gene>
<dbReference type="RefSeq" id="WP_151622366.1">
    <property type="nucleotide sequence ID" value="NZ_CP043028.1"/>
</dbReference>
<proteinExistence type="predicted"/>
<accession>A0A5P6VQA6</accession>
<dbReference type="EMBL" id="CP043028">
    <property type="protein sequence ID" value="QFJ53869.1"/>
    <property type="molecule type" value="Genomic_DNA"/>
</dbReference>
<protein>
    <submittedName>
        <fullName evidence="1">Uncharacterized protein</fullName>
    </submittedName>
</protein>
<dbReference type="KEGG" id="pxv:FXF36_02785"/>
<name>A0A5P6VQA6_PSEXY</name>
<dbReference type="Proteomes" id="UP000327030">
    <property type="component" value="Chromosome 1"/>
</dbReference>
<dbReference type="OrthoDB" id="2042887at2"/>
<sequence length="196" mass="22847">MKNYNLCVSLNPEEKAIVCALAAQHNMKPTAYVKSLICSQKPKQSKPVIFIPSAEVNYAIGSKSQCVKAYFTDNEMMALRYMARNEPLSRFVSRRALQGENVLSIEIEDDDYDFVYSVVEPIYTSIYMYLHNLKSINALEKDVIENFISELEKSNRFLIKLTEYLKKNRRSIRKTRLNELRKLSNYLLKDYDLFSV</sequence>